<feature type="compositionally biased region" description="Polar residues" evidence="1">
    <location>
        <begin position="218"/>
        <end position="243"/>
    </location>
</feature>
<evidence type="ECO:0000313" key="4">
    <source>
        <dbReference type="Proteomes" id="UP001303373"/>
    </source>
</evidence>
<feature type="compositionally biased region" description="Basic and acidic residues" evidence="1">
    <location>
        <begin position="139"/>
        <end position="161"/>
    </location>
</feature>
<evidence type="ECO:0000256" key="1">
    <source>
        <dbReference type="SAM" id="MobiDB-lite"/>
    </source>
</evidence>
<dbReference type="InterPro" id="IPR038988">
    <property type="entry name" value="Sas4"/>
</dbReference>
<keyword evidence="4" id="KW-1185">Reference proteome</keyword>
<protein>
    <recommendedName>
        <fullName evidence="2">Something about silencing protein 4 domain-containing protein</fullName>
    </recommendedName>
</protein>
<feature type="domain" description="Something about silencing protein 4" evidence="2">
    <location>
        <begin position="263"/>
        <end position="357"/>
    </location>
</feature>
<proteinExistence type="predicted"/>
<evidence type="ECO:0000259" key="2">
    <source>
        <dbReference type="Pfam" id="PF15460"/>
    </source>
</evidence>
<reference evidence="3 4" key="1">
    <citation type="submission" date="2023-11" db="EMBL/GenBank/DDBJ databases">
        <title>An acidophilic fungus is an integral part of prey digestion in a carnivorous sundew plant.</title>
        <authorList>
            <person name="Tsai I.J."/>
        </authorList>
    </citation>
    <scope>NUCLEOTIDE SEQUENCE [LARGE SCALE GENOMIC DNA]</scope>
    <source>
        <strain evidence="3">169a</strain>
    </source>
</reference>
<feature type="region of interest" description="Disordered" evidence="1">
    <location>
        <begin position="97"/>
        <end position="163"/>
    </location>
</feature>
<feature type="region of interest" description="Disordered" evidence="1">
    <location>
        <begin position="352"/>
        <end position="390"/>
    </location>
</feature>
<feature type="compositionally biased region" description="Polar residues" evidence="1">
    <location>
        <begin position="99"/>
        <end position="112"/>
    </location>
</feature>
<dbReference type="EMBL" id="CP138587">
    <property type="protein sequence ID" value="WPH02307.1"/>
    <property type="molecule type" value="Genomic_DNA"/>
</dbReference>
<gene>
    <name evidence="3" type="ORF">R9X50_00516900</name>
</gene>
<sequence>MMVLQSRSGRPRPSRAPQPHHGREAPAAKSFHASYVSPPAHRGSNPALTDDFDDDDRPSKKRKLDVRHRQTTLDRFAIVQASPLKPPANVAVEIPHDSLVSTANGIRTTLKPTEQDDKARGHANAIQSKAPVAPPKPARSAEKKEEKRTLRSQDDGPRLKSELATYFPNYEEIMFDAPKEPEFLTVDTALYITDDHPKDTKSQQSSPAKGAKGSKSATNLARNGSTNGATVPATPQRNNMTQFNSPSESLEMIMRSLPDHPEDPLTDAHFFKSHRRAERKEKQLRNIERERAMHEKVQLERLLDGLQGHDWLKVLGITGITDGEAKKFESKRDFFIAEVDALVQKFKEWKEEEKKQRMEKDAAAAAAREAESEERDSEVGSVDPPSSDLNASAARQLQLETANAMKTIPKLKLNVSRDNAGVANTPLQPVMFQPPSPEVPITSFYKKRHLREAALGKSRHGRNVTAFGHPIPTLDESEFALPDDYATEDTLKANARERRRRNRASIVDASSV</sequence>
<dbReference type="InterPro" id="IPR029184">
    <property type="entry name" value="Sas4_dom"/>
</dbReference>
<dbReference type="GO" id="GO:0033255">
    <property type="term" value="C:SAS acetyltransferase complex"/>
    <property type="evidence" value="ECO:0007669"/>
    <property type="project" value="InterPro"/>
</dbReference>
<dbReference type="PANTHER" id="PTHR38422:SF1">
    <property type="entry name" value="SOMETHING ABOUT SILENCING PROTEIN 4"/>
    <property type="match status" value="1"/>
</dbReference>
<accession>A0AAQ3M5K2</accession>
<name>A0AAQ3M5K2_9PEZI</name>
<evidence type="ECO:0000313" key="3">
    <source>
        <dbReference type="EMBL" id="WPH02307.1"/>
    </source>
</evidence>
<feature type="region of interest" description="Disordered" evidence="1">
    <location>
        <begin position="492"/>
        <end position="512"/>
    </location>
</feature>
<dbReference type="Pfam" id="PF15460">
    <property type="entry name" value="SAS4"/>
    <property type="match status" value="1"/>
</dbReference>
<feature type="compositionally biased region" description="Basic and acidic residues" evidence="1">
    <location>
        <begin position="352"/>
        <end position="362"/>
    </location>
</feature>
<feature type="region of interest" description="Disordered" evidence="1">
    <location>
        <begin position="1"/>
        <end position="72"/>
    </location>
</feature>
<dbReference type="AlphaFoldDB" id="A0AAQ3M5K2"/>
<feature type="compositionally biased region" description="Low complexity" evidence="1">
    <location>
        <begin position="205"/>
        <end position="217"/>
    </location>
</feature>
<dbReference type="Proteomes" id="UP001303373">
    <property type="component" value="Chromosome 8"/>
</dbReference>
<organism evidence="3 4">
    <name type="scientific">Acrodontium crateriforme</name>
    <dbReference type="NCBI Taxonomy" id="150365"/>
    <lineage>
        <taxon>Eukaryota</taxon>
        <taxon>Fungi</taxon>
        <taxon>Dikarya</taxon>
        <taxon>Ascomycota</taxon>
        <taxon>Pezizomycotina</taxon>
        <taxon>Dothideomycetes</taxon>
        <taxon>Dothideomycetidae</taxon>
        <taxon>Mycosphaerellales</taxon>
        <taxon>Teratosphaeriaceae</taxon>
        <taxon>Acrodontium</taxon>
    </lineage>
</organism>
<feature type="region of interest" description="Disordered" evidence="1">
    <location>
        <begin position="195"/>
        <end position="243"/>
    </location>
</feature>
<dbReference type="GO" id="GO:0004402">
    <property type="term" value="F:histone acetyltransferase activity"/>
    <property type="evidence" value="ECO:0007669"/>
    <property type="project" value="TreeGrafter"/>
</dbReference>
<dbReference type="PANTHER" id="PTHR38422">
    <property type="entry name" value="SOMETHING ABOUT SILENCING PROTEIN 4"/>
    <property type="match status" value="1"/>
</dbReference>